<dbReference type="Pfam" id="PF01535">
    <property type="entry name" value="PPR"/>
    <property type="match status" value="5"/>
</dbReference>
<feature type="repeat" description="PPR" evidence="3">
    <location>
        <begin position="175"/>
        <end position="209"/>
    </location>
</feature>
<dbReference type="PANTHER" id="PTHR47926:SF436">
    <property type="entry name" value="PENTATRICOPEPTIDE REPEAT-CONTAINING PROTEIN ELI1, CHLOROPLASTIC-LIKE ISOFORM X2"/>
    <property type="match status" value="1"/>
</dbReference>
<dbReference type="GO" id="GO:0003729">
    <property type="term" value="F:mRNA binding"/>
    <property type="evidence" value="ECO:0007669"/>
    <property type="project" value="UniProtKB-ARBA"/>
</dbReference>
<evidence type="ECO:0000256" key="2">
    <source>
        <dbReference type="ARBA" id="ARBA00022737"/>
    </source>
</evidence>
<dbReference type="AlphaFoldDB" id="A0A7C9EX76"/>
<name>A0A7C9EX76_OPUST</name>
<dbReference type="PANTHER" id="PTHR47926">
    <property type="entry name" value="PENTATRICOPEPTIDE REPEAT-CONTAINING PROTEIN"/>
    <property type="match status" value="1"/>
</dbReference>
<feature type="repeat" description="PPR" evidence="3">
    <location>
        <begin position="237"/>
        <end position="271"/>
    </location>
</feature>
<dbReference type="EMBL" id="GISG01275610">
    <property type="protein sequence ID" value="MBA4677564.1"/>
    <property type="molecule type" value="Transcribed_RNA"/>
</dbReference>
<dbReference type="InterPro" id="IPR011990">
    <property type="entry name" value="TPR-like_helical_dom_sf"/>
</dbReference>
<keyword evidence="2" id="KW-0677">Repeat</keyword>
<evidence type="ECO:0000313" key="4">
    <source>
        <dbReference type="EMBL" id="MBA4677563.1"/>
    </source>
</evidence>
<dbReference type="Pfam" id="PF20431">
    <property type="entry name" value="E_motif"/>
    <property type="match status" value="1"/>
</dbReference>
<dbReference type="FunFam" id="1.25.40.10:FF:000470">
    <property type="entry name" value="Pentatricopeptide repeat-containing protein At5g66520"/>
    <property type="match status" value="1"/>
</dbReference>
<feature type="repeat" description="PPR" evidence="3">
    <location>
        <begin position="72"/>
        <end position="106"/>
    </location>
</feature>
<reference evidence="4" key="2">
    <citation type="submission" date="2020-07" db="EMBL/GenBank/DDBJ databases">
        <authorList>
            <person name="Vera ALvarez R."/>
            <person name="Arias-Moreno D.M."/>
            <person name="Jimenez-Jacinto V."/>
            <person name="Jimenez-Bremont J.F."/>
            <person name="Swaminathan K."/>
            <person name="Moose S.P."/>
            <person name="Guerrero-Gonzalez M.L."/>
            <person name="Marino-Ramirez L."/>
            <person name="Landsman D."/>
            <person name="Rodriguez-Kessler M."/>
            <person name="Delgado-Sanchez P."/>
        </authorList>
    </citation>
    <scope>NUCLEOTIDE SEQUENCE</scope>
    <source>
        <tissue evidence="4">Cladode</tissue>
    </source>
</reference>
<dbReference type="InterPro" id="IPR046848">
    <property type="entry name" value="E_motif"/>
</dbReference>
<feature type="repeat" description="PPR" evidence="3">
    <location>
        <begin position="338"/>
        <end position="372"/>
    </location>
</feature>
<accession>A0A7C9EX76</accession>
<proteinExistence type="inferred from homology"/>
<dbReference type="EMBL" id="GISG01275609">
    <property type="protein sequence ID" value="MBA4677563.1"/>
    <property type="molecule type" value="Transcribed_RNA"/>
</dbReference>
<dbReference type="SUPFAM" id="SSF48452">
    <property type="entry name" value="TPR-like"/>
    <property type="match status" value="1"/>
</dbReference>
<dbReference type="Gene3D" id="1.25.40.10">
    <property type="entry name" value="Tetratricopeptide repeat domain"/>
    <property type="match status" value="4"/>
</dbReference>
<dbReference type="NCBIfam" id="TIGR00756">
    <property type="entry name" value="PPR"/>
    <property type="match status" value="6"/>
</dbReference>
<organism evidence="4">
    <name type="scientific">Opuntia streptacantha</name>
    <name type="common">Prickly pear cactus</name>
    <name type="synonym">Opuntia cardona</name>
    <dbReference type="NCBI Taxonomy" id="393608"/>
    <lineage>
        <taxon>Eukaryota</taxon>
        <taxon>Viridiplantae</taxon>
        <taxon>Streptophyta</taxon>
        <taxon>Embryophyta</taxon>
        <taxon>Tracheophyta</taxon>
        <taxon>Spermatophyta</taxon>
        <taxon>Magnoliopsida</taxon>
        <taxon>eudicotyledons</taxon>
        <taxon>Gunneridae</taxon>
        <taxon>Pentapetalae</taxon>
        <taxon>Caryophyllales</taxon>
        <taxon>Cactineae</taxon>
        <taxon>Cactaceae</taxon>
        <taxon>Opuntioideae</taxon>
        <taxon>Opuntia</taxon>
    </lineage>
</organism>
<dbReference type="PROSITE" id="PS51375">
    <property type="entry name" value="PPR"/>
    <property type="match status" value="4"/>
</dbReference>
<dbReference type="GO" id="GO:0009451">
    <property type="term" value="P:RNA modification"/>
    <property type="evidence" value="ECO:0007669"/>
    <property type="project" value="InterPro"/>
</dbReference>
<dbReference type="Pfam" id="PF13041">
    <property type="entry name" value="PPR_2"/>
    <property type="match status" value="2"/>
</dbReference>
<sequence>MMSLSHLPTILSFIEKANSISELQQVHGHMLKTGLFKDTCAASRLISFAATNPNPQTIAYAHSIFSHIDSPNSFIWNSMIRAYANSSNPENSLVIFCQMLAEGTIIPDKYTFPFVIKACSAFGGLKEGQQVHGHLVKRADIRNDIYVQNTLINMYGNLGYFVHARYLLDRMPHRDVVSWNALLSAFVGKGLLDCARSVFDEMEERNVESWNFLISGYAGSGLVEEARRIFDEMPQKDVVSWNAIMSGYANVGQFTEVLVLFENMLSEGVQPDNYTLVKVLSACAHLGALSQGEWIHAYIDKNGISIKGFLATALVDMYSKCGDITKAVNVFSNSLTKDVSTWNSVIGGLSINGYGEHAVSIFHQMLLDGCHPTEVTFINVLSACSHAGLLFDGLAIFDLMIHGYVIQPTIEHYGCMVDMLGRCGLLEEAKEFLGVVPMTDSPALWQSLLASCINHGNVELAQFVAEKLLKLDPQDNAAYVQLSNVYASTGKWKTVAELRRNMREQGVRKEPGCSMIEINGVVYEFLAGEGLVSKQELMSEITRKDIAVFAAVVGSDMADAALLYDQLALNECT</sequence>
<dbReference type="InterPro" id="IPR002885">
    <property type="entry name" value="PPR_rpt"/>
</dbReference>
<protein>
    <submittedName>
        <fullName evidence="4">Uncharacterized protein</fullName>
    </submittedName>
</protein>
<evidence type="ECO:0000256" key="1">
    <source>
        <dbReference type="ARBA" id="ARBA00006643"/>
    </source>
</evidence>
<evidence type="ECO:0000256" key="3">
    <source>
        <dbReference type="PROSITE-ProRule" id="PRU00708"/>
    </source>
</evidence>
<reference evidence="4" key="1">
    <citation type="journal article" date="2013" name="J. Plant Res.">
        <title>Effect of fungi and light on seed germination of three Opuntia species from semiarid lands of central Mexico.</title>
        <authorList>
            <person name="Delgado-Sanchez P."/>
            <person name="Jimenez-Bremont J.F."/>
            <person name="Guerrero-Gonzalez Mde L."/>
            <person name="Flores J."/>
        </authorList>
    </citation>
    <scope>NUCLEOTIDE SEQUENCE</scope>
    <source>
        <tissue evidence="4">Cladode</tissue>
    </source>
</reference>
<comment type="similarity">
    <text evidence="1">Belongs to the PPR family. PCMP-H subfamily.</text>
</comment>
<dbReference type="FunFam" id="1.25.40.10:FF:000348">
    <property type="entry name" value="Pentatricopeptide repeat-containing protein chloroplastic"/>
    <property type="match status" value="1"/>
</dbReference>
<dbReference type="InterPro" id="IPR046960">
    <property type="entry name" value="PPR_At4g14850-like_plant"/>
</dbReference>
<dbReference type="FunFam" id="1.25.40.10:FF:000690">
    <property type="entry name" value="Pentatricopeptide repeat-containing protein"/>
    <property type="match status" value="1"/>
</dbReference>